<comment type="caution">
    <text evidence="2">The sequence shown here is derived from an EMBL/GenBank/DDBJ whole genome shotgun (WGS) entry which is preliminary data.</text>
</comment>
<dbReference type="PANTHER" id="PTHR31175:SF111">
    <property type="entry name" value="AUXIN-RESPONSIVE PROTEIN SAUR68-LIKE"/>
    <property type="match status" value="1"/>
</dbReference>
<evidence type="ECO:0000313" key="3">
    <source>
        <dbReference type="Proteomes" id="UP000823775"/>
    </source>
</evidence>
<dbReference type="InterPro" id="IPR003676">
    <property type="entry name" value="SAUR_fam"/>
</dbReference>
<dbReference type="PANTHER" id="PTHR31175">
    <property type="entry name" value="AUXIN-RESPONSIVE FAMILY PROTEIN"/>
    <property type="match status" value="1"/>
</dbReference>
<accession>A0ABS8RQ24</accession>
<keyword evidence="3" id="KW-1185">Reference proteome</keyword>
<evidence type="ECO:0000256" key="1">
    <source>
        <dbReference type="ARBA" id="ARBA00006974"/>
    </source>
</evidence>
<proteinExistence type="inferred from homology"/>
<comment type="similarity">
    <text evidence="1">Belongs to the ARG7 family.</text>
</comment>
<dbReference type="EMBL" id="JACEIK010000043">
    <property type="protein sequence ID" value="MCD7447714.1"/>
    <property type="molecule type" value="Genomic_DNA"/>
</dbReference>
<sequence length="103" mass="11461">MAEVEFRLPSGGPITLPCDSAIMDYIISLIKRGVAAADLHNALLLSITSCCSSASSLLQEWNNQQLLRYLSYQIRIFIQDTLLALDLYAYLIFLSVSEDYGNP</sequence>
<name>A0ABS8RQ24_DATST</name>
<dbReference type="Proteomes" id="UP000823775">
    <property type="component" value="Unassembled WGS sequence"/>
</dbReference>
<evidence type="ECO:0000313" key="2">
    <source>
        <dbReference type="EMBL" id="MCD7447714.1"/>
    </source>
</evidence>
<gene>
    <name evidence="2" type="ORF">HAX54_033504</name>
</gene>
<reference evidence="2 3" key="1">
    <citation type="journal article" date="2021" name="BMC Genomics">
        <title>Datura genome reveals duplications of psychoactive alkaloid biosynthetic genes and high mutation rate following tissue culture.</title>
        <authorList>
            <person name="Rajewski A."/>
            <person name="Carter-House D."/>
            <person name="Stajich J."/>
            <person name="Litt A."/>
        </authorList>
    </citation>
    <scope>NUCLEOTIDE SEQUENCE [LARGE SCALE GENOMIC DNA]</scope>
    <source>
        <strain evidence="2">AR-01</strain>
    </source>
</reference>
<organism evidence="2 3">
    <name type="scientific">Datura stramonium</name>
    <name type="common">Jimsonweed</name>
    <name type="synonym">Common thornapple</name>
    <dbReference type="NCBI Taxonomy" id="4076"/>
    <lineage>
        <taxon>Eukaryota</taxon>
        <taxon>Viridiplantae</taxon>
        <taxon>Streptophyta</taxon>
        <taxon>Embryophyta</taxon>
        <taxon>Tracheophyta</taxon>
        <taxon>Spermatophyta</taxon>
        <taxon>Magnoliopsida</taxon>
        <taxon>eudicotyledons</taxon>
        <taxon>Gunneridae</taxon>
        <taxon>Pentapetalae</taxon>
        <taxon>asterids</taxon>
        <taxon>lamiids</taxon>
        <taxon>Solanales</taxon>
        <taxon>Solanaceae</taxon>
        <taxon>Solanoideae</taxon>
        <taxon>Datureae</taxon>
        <taxon>Datura</taxon>
    </lineage>
</organism>
<protein>
    <submittedName>
        <fullName evidence="2">Uncharacterized protein</fullName>
    </submittedName>
</protein>